<dbReference type="GO" id="GO:0005886">
    <property type="term" value="C:plasma membrane"/>
    <property type="evidence" value="ECO:0007669"/>
    <property type="project" value="TreeGrafter"/>
</dbReference>
<dbReference type="PANTHER" id="PTHR45453:SF1">
    <property type="entry name" value="PHOSPHATE REGULON SENSOR PROTEIN PHOR"/>
    <property type="match status" value="1"/>
</dbReference>
<reference evidence="8 9" key="1">
    <citation type="submission" date="2015-09" db="EMBL/GenBank/DDBJ databases">
        <title>Identification and resolution of microdiversity through metagenomic sequencing of parallel consortia.</title>
        <authorList>
            <person name="Nelson W.C."/>
            <person name="Romine M.F."/>
            <person name="Lindemann S.R."/>
        </authorList>
    </citation>
    <scope>NUCLEOTIDE SEQUENCE [LARGE SCALE GENOMIC DNA]</scope>
    <source>
        <strain evidence="8">HL-55</strain>
    </source>
</reference>
<dbReference type="CDD" id="cd00075">
    <property type="entry name" value="HATPase"/>
    <property type="match status" value="1"/>
</dbReference>
<accession>A0A0P7ZAY3</accession>
<evidence type="ECO:0000313" key="9">
    <source>
        <dbReference type="Proteomes" id="UP000050416"/>
    </source>
</evidence>
<dbReference type="InterPro" id="IPR005467">
    <property type="entry name" value="His_kinase_dom"/>
</dbReference>
<dbReference type="PATRIC" id="fig|1305731.5.peg.3461"/>
<dbReference type="SUPFAM" id="SSF55874">
    <property type="entry name" value="ATPase domain of HSP90 chaperone/DNA topoisomerase II/histidine kinase"/>
    <property type="match status" value="1"/>
</dbReference>
<dbReference type="InterPro" id="IPR036890">
    <property type="entry name" value="HATPase_C_sf"/>
</dbReference>
<feature type="domain" description="Histidine kinase" evidence="7">
    <location>
        <begin position="1"/>
        <end position="153"/>
    </location>
</feature>
<proteinExistence type="predicted"/>
<dbReference type="Pfam" id="PF02518">
    <property type="entry name" value="HATPase_c"/>
    <property type="match status" value="1"/>
</dbReference>
<dbReference type="PROSITE" id="PS50109">
    <property type="entry name" value="HIS_KIN"/>
    <property type="match status" value="1"/>
</dbReference>
<comment type="caution">
    <text evidence="8">The sequence shown here is derived from an EMBL/GenBank/DDBJ whole genome shotgun (WGS) entry which is preliminary data.</text>
</comment>
<dbReference type="InterPro" id="IPR050351">
    <property type="entry name" value="BphY/WalK/GraS-like"/>
</dbReference>
<keyword evidence="5 8" id="KW-0418">Kinase</keyword>
<evidence type="ECO:0000256" key="2">
    <source>
        <dbReference type="ARBA" id="ARBA00012438"/>
    </source>
</evidence>
<evidence type="ECO:0000256" key="1">
    <source>
        <dbReference type="ARBA" id="ARBA00000085"/>
    </source>
</evidence>
<evidence type="ECO:0000256" key="4">
    <source>
        <dbReference type="ARBA" id="ARBA00022679"/>
    </source>
</evidence>
<keyword evidence="6" id="KW-0902">Two-component regulatory system</keyword>
<dbReference type="EMBL" id="LJZQ01000007">
    <property type="protein sequence ID" value="KPQ29323.1"/>
    <property type="molecule type" value="Genomic_DNA"/>
</dbReference>
<name>A0A0P7ZAY3_9GAMM</name>
<evidence type="ECO:0000259" key="7">
    <source>
        <dbReference type="PROSITE" id="PS50109"/>
    </source>
</evidence>
<keyword evidence="3" id="KW-0597">Phosphoprotein</keyword>
<dbReference type="PANTHER" id="PTHR45453">
    <property type="entry name" value="PHOSPHATE REGULON SENSOR PROTEIN PHOR"/>
    <property type="match status" value="1"/>
</dbReference>
<dbReference type="InterPro" id="IPR003594">
    <property type="entry name" value="HATPase_dom"/>
</dbReference>
<dbReference type="GO" id="GO:0016036">
    <property type="term" value="P:cellular response to phosphate starvation"/>
    <property type="evidence" value="ECO:0007669"/>
    <property type="project" value="TreeGrafter"/>
</dbReference>
<dbReference type="Gene3D" id="3.30.565.10">
    <property type="entry name" value="Histidine kinase-like ATPase, C-terminal domain"/>
    <property type="match status" value="1"/>
</dbReference>
<evidence type="ECO:0000256" key="3">
    <source>
        <dbReference type="ARBA" id="ARBA00022553"/>
    </source>
</evidence>
<dbReference type="STRING" id="1305731.GCA_000934705_03688"/>
<evidence type="ECO:0000313" key="8">
    <source>
        <dbReference type="EMBL" id="KPQ29323.1"/>
    </source>
</evidence>
<keyword evidence="4 8" id="KW-0808">Transferase</keyword>
<dbReference type="EC" id="2.7.13.3" evidence="2"/>
<sequence>MAPEPQAFPVSPLVDQLIDYFSDIAADAGMTMTNNTQGSVVASKELVQRALANLLDNALRYGDHGGKIEIASNREQGSTRLIVFNTGDPVADDDLPRLFDRFYRCDPARQTMTETGGLGLAIVDSIMRHHGGEATVRNAPHGVEVQLIFPGIADMN</sequence>
<organism evidence="8 9">
    <name type="scientific">Marinobacter excellens HL-55</name>
    <dbReference type="NCBI Taxonomy" id="1305731"/>
    <lineage>
        <taxon>Bacteria</taxon>
        <taxon>Pseudomonadati</taxon>
        <taxon>Pseudomonadota</taxon>
        <taxon>Gammaproteobacteria</taxon>
        <taxon>Pseudomonadales</taxon>
        <taxon>Marinobacteraceae</taxon>
        <taxon>Marinobacter</taxon>
    </lineage>
</organism>
<comment type="catalytic activity">
    <reaction evidence="1">
        <text>ATP + protein L-histidine = ADP + protein N-phospho-L-histidine.</text>
        <dbReference type="EC" id="2.7.13.3"/>
    </reaction>
</comment>
<dbReference type="SMART" id="SM00387">
    <property type="entry name" value="HATPase_c"/>
    <property type="match status" value="1"/>
</dbReference>
<dbReference type="AlphaFoldDB" id="A0A0P7ZAY3"/>
<protein>
    <recommendedName>
        <fullName evidence="2">histidine kinase</fullName>
        <ecNumber evidence="2">2.7.13.3</ecNumber>
    </recommendedName>
</protein>
<gene>
    <name evidence="8" type="primary">cusS</name>
    <name evidence="8" type="ORF">HLUCCX14_07300</name>
</gene>
<dbReference type="Proteomes" id="UP000050416">
    <property type="component" value="Unassembled WGS sequence"/>
</dbReference>
<dbReference type="GO" id="GO:0004721">
    <property type="term" value="F:phosphoprotein phosphatase activity"/>
    <property type="evidence" value="ECO:0007669"/>
    <property type="project" value="TreeGrafter"/>
</dbReference>
<dbReference type="GO" id="GO:0000155">
    <property type="term" value="F:phosphorelay sensor kinase activity"/>
    <property type="evidence" value="ECO:0007669"/>
    <property type="project" value="TreeGrafter"/>
</dbReference>
<evidence type="ECO:0000256" key="6">
    <source>
        <dbReference type="ARBA" id="ARBA00023012"/>
    </source>
</evidence>
<evidence type="ECO:0000256" key="5">
    <source>
        <dbReference type="ARBA" id="ARBA00022777"/>
    </source>
</evidence>